<proteinExistence type="inferred from homology"/>
<evidence type="ECO:0000256" key="6">
    <source>
        <dbReference type="ARBA" id="ARBA00022989"/>
    </source>
</evidence>
<keyword evidence="12" id="KW-1185">Reference proteome</keyword>
<dbReference type="EMBL" id="JADAQX010000028">
    <property type="protein sequence ID" value="KAF8822723.1"/>
    <property type="molecule type" value="Genomic_DNA"/>
</dbReference>
<evidence type="ECO:0000256" key="2">
    <source>
        <dbReference type="ARBA" id="ARBA00009904"/>
    </source>
</evidence>
<evidence type="ECO:0000256" key="4">
    <source>
        <dbReference type="ARBA" id="ARBA00022692"/>
    </source>
</evidence>
<feature type="transmembrane region" description="Helical" evidence="9">
    <location>
        <begin position="559"/>
        <end position="576"/>
    </location>
</feature>
<feature type="transmembrane region" description="Helical" evidence="9">
    <location>
        <begin position="480"/>
        <end position="497"/>
    </location>
</feature>
<dbReference type="InterPro" id="IPR002490">
    <property type="entry name" value="V-ATPase_116kDa_su"/>
</dbReference>
<organism evidence="11 12">
    <name type="scientific">Cardiosporidium cionae</name>
    <dbReference type="NCBI Taxonomy" id="476202"/>
    <lineage>
        <taxon>Eukaryota</taxon>
        <taxon>Sar</taxon>
        <taxon>Alveolata</taxon>
        <taxon>Apicomplexa</taxon>
        <taxon>Aconoidasida</taxon>
        <taxon>Nephromycida</taxon>
        <taxon>Cardiosporidium</taxon>
    </lineage>
</organism>
<dbReference type="PIRSF" id="PIRSF001293">
    <property type="entry name" value="ATP6V0A1"/>
    <property type="match status" value="1"/>
</dbReference>
<comment type="similarity">
    <text evidence="2 9">Belongs to the V-ATPase 116 kDa subunit family.</text>
</comment>
<comment type="function">
    <text evidence="9">Essential component of the vacuolar proton pump (V-ATPase), a multimeric enzyme that catalyzes the translocation of protons across the membranes. Required for assembly and activity of the V-ATPase.</text>
</comment>
<comment type="caution">
    <text evidence="11">The sequence shown here is derived from an EMBL/GenBank/DDBJ whole genome shotgun (WGS) entry which is preliminary data.</text>
</comment>
<protein>
    <recommendedName>
        <fullName evidence="9">V-type proton ATPase subunit a</fullName>
    </recommendedName>
</protein>
<evidence type="ECO:0000256" key="7">
    <source>
        <dbReference type="ARBA" id="ARBA00023065"/>
    </source>
</evidence>
<evidence type="ECO:0000313" key="12">
    <source>
        <dbReference type="Proteomes" id="UP000823046"/>
    </source>
</evidence>
<keyword evidence="8 9" id="KW-0472">Membrane</keyword>
<evidence type="ECO:0000256" key="5">
    <source>
        <dbReference type="ARBA" id="ARBA00022781"/>
    </source>
</evidence>
<keyword evidence="5 9" id="KW-0375">Hydrogen ion transport</keyword>
<accession>A0ABQ7JFH5</accession>
<dbReference type="PANTHER" id="PTHR11629">
    <property type="entry name" value="VACUOLAR PROTON ATPASES"/>
    <property type="match status" value="1"/>
</dbReference>
<evidence type="ECO:0000256" key="8">
    <source>
        <dbReference type="ARBA" id="ARBA00023136"/>
    </source>
</evidence>
<sequence length="831" mass="95528">MGLLRSEVMKRGTLIIPSHRARKLMDLLGRHGGLQLLDMNATSLRRQYKRYIQRIEEMERKLRFLFELIGGLSDVEICQNDPSAFLECDYSYQLEKVESTLNKLYDQFLRFRDNNLDLQNQRNSTLEEQFVVSMAVKYTRLGRRVTQDQFQKTAETNIPLRTSFEHSARQALLSHDTLMEEEYSPLSGYSPSVMFSSIAGVISTEAQHSFERILFHTTRGNSFGIFEQITEDDPQAKGKPLGVSAFVVYYQGSSQSIMAEKIRNVCTSFDCRIYDWITDPEEGQKRLTELPDKLLDKEKTLQAYEQYFKKEIAVLLEVAQPSRNSLIEDWRLFCIKEKAIYCALNLFEGEDIHMRVNCWFPASQENELRLILSKESQPEQVSALLLTDDSPVKDSPPTFTRSSDFTSVFQAIVDTYGIPRYREANPALFTTATLPFLFAIMYGDIGHGLCIFLMGLFLFSSYFNVKSLGDIGGMLYDSRYLIVLMGFFSVFCGSLYNEFFGLGLSIFGTRWVEIPTPHSNSTISHWNPSSGFPYPYGMDPKWKGAVNELSYLNSFKMKFSVIMAFVQMLGGILLKGSNTLHFNSPLDFIFEFLPQIILFISFVGYMAFLIIFKWMTPLTVNKPNLIQVMVKLSLFQRLQPNEVMFASQQRVQYNLLMWMVISIVLMVLPKPLILWAKKSVEERRRMLPMAQNGELMEPEKEEGEGVMDLFLHQFLEATEFILGILSNTASYLRLWALSLAHQQLSVIFFEKTVFLAFSGTNMFVMTLALFLLVTAFTCVTAGALLAMDSVECFLHALRLQWVEFQNKFYKADGVKFEPFELRRILAEVPVT</sequence>
<reference evidence="11 12" key="1">
    <citation type="journal article" date="2020" name="bioRxiv">
        <title>Metabolic contributions of an alphaproteobacterial endosymbiont in the apicomplexan Cardiosporidium cionae.</title>
        <authorList>
            <person name="Hunter E.S."/>
            <person name="Paight C.J."/>
            <person name="Lane C.E."/>
        </authorList>
    </citation>
    <scope>NUCLEOTIDE SEQUENCE [LARGE SCALE GENOMIC DNA]</scope>
    <source>
        <strain evidence="11">ESH_2018</strain>
    </source>
</reference>
<feature type="transmembrane region" description="Helical" evidence="9">
    <location>
        <begin position="763"/>
        <end position="786"/>
    </location>
</feature>
<evidence type="ECO:0000256" key="10">
    <source>
        <dbReference type="SAM" id="Coils"/>
    </source>
</evidence>
<evidence type="ECO:0000256" key="3">
    <source>
        <dbReference type="ARBA" id="ARBA00022448"/>
    </source>
</evidence>
<keyword evidence="10" id="KW-0175">Coiled coil</keyword>
<dbReference type="Pfam" id="PF01496">
    <property type="entry name" value="V_ATPase_I"/>
    <property type="match status" value="1"/>
</dbReference>
<keyword evidence="7 9" id="KW-0406">Ion transport</keyword>
<evidence type="ECO:0000313" key="11">
    <source>
        <dbReference type="EMBL" id="KAF8822723.1"/>
    </source>
</evidence>
<name>A0ABQ7JFH5_9APIC</name>
<keyword evidence="6 9" id="KW-1133">Transmembrane helix</keyword>
<evidence type="ECO:0000256" key="1">
    <source>
        <dbReference type="ARBA" id="ARBA00004141"/>
    </source>
</evidence>
<dbReference type="PANTHER" id="PTHR11629:SF63">
    <property type="entry name" value="V-TYPE PROTON ATPASE SUBUNIT A"/>
    <property type="match status" value="1"/>
</dbReference>
<feature type="transmembrane region" description="Helical" evidence="9">
    <location>
        <begin position="655"/>
        <end position="676"/>
    </location>
</feature>
<keyword evidence="4 9" id="KW-0812">Transmembrane</keyword>
<keyword evidence="3 9" id="KW-0813">Transport</keyword>
<dbReference type="Proteomes" id="UP000823046">
    <property type="component" value="Unassembled WGS sequence"/>
</dbReference>
<gene>
    <name evidence="11" type="ORF">IE077_002887</name>
</gene>
<feature type="transmembrane region" description="Helical" evidence="9">
    <location>
        <begin position="436"/>
        <end position="459"/>
    </location>
</feature>
<dbReference type="InterPro" id="IPR026028">
    <property type="entry name" value="V-type_ATPase_116kDa_su_euka"/>
</dbReference>
<feature type="transmembrane region" description="Helical" evidence="9">
    <location>
        <begin position="588"/>
        <end position="612"/>
    </location>
</feature>
<comment type="subcellular location">
    <subcellularLocation>
        <location evidence="1">Membrane</location>
        <topology evidence="1">Multi-pass membrane protein</topology>
    </subcellularLocation>
</comment>
<evidence type="ECO:0000256" key="9">
    <source>
        <dbReference type="RuleBase" id="RU361189"/>
    </source>
</evidence>
<feature type="coiled-coil region" evidence="10">
    <location>
        <begin position="41"/>
        <end position="68"/>
    </location>
</feature>